<dbReference type="RefSeq" id="WP_343910668.1">
    <property type="nucleotide sequence ID" value="NZ_BAAAGE010000001.1"/>
</dbReference>
<proteinExistence type="inferred from homology"/>
<evidence type="ECO:0000256" key="4">
    <source>
        <dbReference type="ARBA" id="ARBA00022543"/>
    </source>
</evidence>
<comment type="catalytic activity">
    <reaction evidence="1">
        <text>ATP + protein L-histidine = ADP + protein N-phospho-L-histidine.</text>
        <dbReference type="EC" id="2.7.13.3"/>
    </reaction>
</comment>
<dbReference type="CDD" id="cd00082">
    <property type="entry name" value="HisKA"/>
    <property type="match status" value="1"/>
</dbReference>
<dbReference type="SUPFAM" id="SSF55874">
    <property type="entry name" value="ATPase domain of HSP90 chaperone/DNA topoisomerase II/histidine kinase"/>
    <property type="match status" value="1"/>
</dbReference>
<dbReference type="PROSITE" id="PS50109">
    <property type="entry name" value="HIS_KIN"/>
    <property type="match status" value="1"/>
</dbReference>
<name>A0ABP3TPD1_9FLAO</name>
<dbReference type="InterPro" id="IPR005467">
    <property type="entry name" value="His_kinase_dom"/>
</dbReference>
<evidence type="ECO:0000256" key="2">
    <source>
        <dbReference type="ARBA" id="ARBA00006402"/>
    </source>
</evidence>
<keyword evidence="12" id="KW-0547">Nucleotide-binding</keyword>
<evidence type="ECO:0000256" key="5">
    <source>
        <dbReference type="ARBA" id="ARBA00022606"/>
    </source>
</evidence>
<dbReference type="SUPFAM" id="SSF47384">
    <property type="entry name" value="Homodimeric domain of signal transducing histidine kinase"/>
    <property type="match status" value="1"/>
</dbReference>
<keyword evidence="13" id="KW-1185">Reference proteome</keyword>
<protein>
    <recommendedName>
        <fullName evidence="3">histidine kinase</fullName>
        <ecNumber evidence="3">2.7.13.3</ecNumber>
    </recommendedName>
</protein>
<dbReference type="SMART" id="SM00387">
    <property type="entry name" value="HATPase_c"/>
    <property type="match status" value="1"/>
</dbReference>
<evidence type="ECO:0000256" key="6">
    <source>
        <dbReference type="ARBA" id="ARBA00022679"/>
    </source>
</evidence>
<dbReference type="SUPFAM" id="SSF55781">
    <property type="entry name" value="GAF domain-like"/>
    <property type="match status" value="2"/>
</dbReference>
<dbReference type="SMART" id="SM00388">
    <property type="entry name" value="HisKA"/>
    <property type="match status" value="1"/>
</dbReference>
<accession>A0ABP3TPD1</accession>
<evidence type="ECO:0000256" key="3">
    <source>
        <dbReference type="ARBA" id="ARBA00012438"/>
    </source>
</evidence>
<dbReference type="PANTHER" id="PTHR42878">
    <property type="entry name" value="TWO-COMPONENT HISTIDINE KINASE"/>
    <property type="match status" value="1"/>
</dbReference>
<evidence type="ECO:0000256" key="7">
    <source>
        <dbReference type="ARBA" id="ARBA00022777"/>
    </source>
</evidence>
<dbReference type="PRINTS" id="PR01033">
    <property type="entry name" value="PHYTOCHROME"/>
</dbReference>
<dbReference type="InterPro" id="IPR050351">
    <property type="entry name" value="BphY/WalK/GraS-like"/>
</dbReference>
<dbReference type="GO" id="GO:0005524">
    <property type="term" value="F:ATP binding"/>
    <property type="evidence" value="ECO:0007669"/>
    <property type="project" value="UniProtKB-KW"/>
</dbReference>
<dbReference type="InterPro" id="IPR003594">
    <property type="entry name" value="HATPase_dom"/>
</dbReference>
<sequence length="738" mass="84276">MSTFSPSQLYPKKIDLTNCDKEPIHIIGNIQKRGFLLTCSFEERKLLRYSQNIVDLFSIGVDAIFNEPIEFLFETHNIDIHAILNKLETKDVVYQEVHINKAPITLITHKNATEYIIELEPNSIALNPFEYQLQLSEIATKINTEKNISEKCNSAARLIKQYLGYDRVMIYQFDADWNGSIIAESKEEHLESWLGLHYPSTDIPQQARKLFLKQGVRIIDDVNEISTPIITNTKNIDLPPLDLSKSELRAVSPIHIEYLQNMKVGATLTAAIVFNDTLWGLIACHHYSQKFINFYQRLSCKFLAQIFSTSLQLDSKNNVLDQIQKSSITRSVLIDQITREKDIVLGLSRFDITLNDLTHSTGAAICIDNDITLIGTCPEIEQIRDLINFISEQTTENFYQTNSISRAFETAKAYKNIASGVLCQFISKAKKDALIWFKPEVIQNVDWAGNPEKAVSIDEDVHLSPRKSFEKWSIEQEGISEPWTDNEIAAVKSLNKSISDIIIEKYNEVKELNARLKMAYDELESFSYSVSHDLRAPLRGIDGFAHIIKEEYFDSLDDFGKNSVKTIIDSVEKMNTLIDDILEYSGLGKKPVEYRHFSLIKLTKDLLVDLENIYPNVQVEIQEAMPDLKGDKTITTLLIKNLLENAMKYSSKKEKPLVNIGHLKDTIYYIKDNGIGFDMKHQKTIFGVFNRLVNDEYSGSGIGLAIAKRVVDKHKGKIWVESKLNEGTTFYFNLKSHE</sequence>
<dbReference type="InterPro" id="IPR001294">
    <property type="entry name" value="Phytochrome"/>
</dbReference>
<dbReference type="InterPro" id="IPR013654">
    <property type="entry name" value="PAS_2"/>
</dbReference>
<dbReference type="Pfam" id="PF00360">
    <property type="entry name" value="PHY"/>
    <property type="match status" value="1"/>
</dbReference>
<keyword evidence="8" id="KW-0157">Chromophore</keyword>
<dbReference type="InterPro" id="IPR016132">
    <property type="entry name" value="Phyto_chromo_attachment"/>
</dbReference>
<dbReference type="Pfam" id="PF01590">
    <property type="entry name" value="GAF"/>
    <property type="match status" value="1"/>
</dbReference>
<dbReference type="InterPro" id="IPR003018">
    <property type="entry name" value="GAF"/>
</dbReference>
<comment type="caution">
    <text evidence="12">The sequence shown here is derived from an EMBL/GenBank/DDBJ whole genome shotgun (WGS) entry which is preliminary data.</text>
</comment>
<dbReference type="InterPro" id="IPR029016">
    <property type="entry name" value="GAF-like_dom_sf"/>
</dbReference>
<dbReference type="EMBL" id="BAAAGE010000001">
    <property type="protein sequence ID" value="GAA0714433.1"/>
    <property type="molecule type" value="Genomic_DNA"/>
</dbReference>
<feature type="domain" description="Phytochrome chromophore attachment site" evidence="10">
    <location>
        <begin position="147"/>
        <end position="305"/>
    </location>
</feature>
<evidence type="ECO:0000313" key="13">
    <source>
        <dbReference type="Proteomes" id="UP001501758"/>
    </source>
</evidence>
<keyword evidence="7" id="KW-0418">Kinase</keyword>
<evidence type="ECO:0000259" key="10">
    <source>
        <dbReference type="PROSITE" id="PS50046"/>
    </source>
</evidence>
<keyword evidence="5" id="KW-0716">Sensory transduction</keyword>
<evidence type="ECO:0000256" key="9">
    <source>
        <dbReference type="ARBA" id="ARBA00023170"/>
    </source>
</evidence>
<dbReference type="SMART" id="SM00065">
    <property type="entry name" value="GAF"/>
    <property type="match status" value="1"/>
</dbReference>
<dbReference type="InterPro" id="IPR036097">
    <property type="entry name" value="HisK_dim/P_sf"/>
</dbReference>
<dbReference type="PROSITE" id="PS50046">
    <property type="entry name" value="PHYTOCHROME_2"/>
    <property type="match status" value="1"/>
</dbReference>
<dbReference type="Pfam" id="PF02518">
    <property type="entry name" value="HATPase_c"/>
    <property type="match status" value="1"/>
</dbReference>
<dbReference type="InterPro" id="IPR036890">
    <property type="entry name" value="HATPase_C_sf"/>
</dbReference>
<dbReference type="Proteomes" id="UP001501758">
    <property type="component" value="Unassembled WGS sequence"/>
</dbReference>
<dbReference type="InterPro" id="IPR003661">
    <property type="entry name" value="HisK_dim/P_dom"/>
</dbReference>
<organism evidence="12 13">
    <name type="scientific">Aquimarina litoralis</name>
    <dbReference type="NCBI Taxonomy" id="584605"/>
    <lineage>
        <taxon>Bacteria</taxon>
        <taxon>Pseudomonadati</taxon>
        <taxon>Bacteroidota</taxon>
        <taxon>Flavobacteriia</taxon>
        <taxon>Flavobacteriales</taxon>
        <taxon>Flavobacteriaceae</taxon>
        <taxon>Aquimarina</taxon>
    </lineage>
</organism>
<dbReference type="InterPro" id="IPR013515">
    <property type="entry name" value="Phytochrome_cen-reg"/>
</dbReference>
<evidence type="ECO:0000313" key="12">
    <source>
        <dbReference type="EMBL" id="GAA0714433.1"/>
    </source>
</evidence>
<dbReference type="InterPro" id="IPR035965">
    <property type="entry name" value="PAS-like_dom_sf"/>
</dbReference>
<gene>
    <name evidence="12" type="ORF">GCM10009430_07620</name>
</gene>
<dbReference type="Gene3D" id="3.30.450.270">
    <property type="match status" value="1"/>
</dbReference>
<comment type="similarity">
    <text evidence="2">In the N-terminal section; belongs to the phytochrome family.</text>
</comment>
<keyword evidence="12" id="KW-0067">ATP-binding</keyword>
<dbReference type="PANTHER" id="PTHR42878:SF15">
    <property type="entry name" value="BACTERIOPHYTOCHROME"/>
    <property type="match status" value="1"/>
</dbReference>
<dbReference type="Pfam" id="PF08446">
    <property type="entry name" value="PAS_2"/>
    <property type="match status" value="1"/>
</dbReference>
<dbReference type="EC" id="2.7.13.3" evidence="3"/>
<dbReference type="Pfam" id="PF00512">
    <property type="entry name" value="HisKA"/>
    <property type="match status" value="1"/>
</dbReference>
<dbReference type="Gene3D" id="3.30.565.10">
    <property type="entry name" value="Histidine kinase-like ATPase, C-terminal domain"/>
    <property type="match status" value="1"/>
</dbReference>
<reference evidence="13" key="1">
    <citation type="journal article" date="2019" name="Int. J. Syst. Evol. Microbiol.">
        <title>The Global Catalogue of Microorganisms (GCM) 10K type strain sequencing project: providing services to taxonomists for standard genome sequencing and annotation.</title>
        <authorList>
            <consortium name="The Broad Institute Genomics Platform"/>
            <consortium name="The Broad Institute Genome Sequencing Center for Infectious Disease"/>
            <person name="Wu L."/>
            <person name="Ma J."/>
        </authorList>
    </citation>
    <scope>NUCLEOTIDE SEQUENCE [LARGE SCALE GENOMIC DNA]</scope>
    <source>
        <strain evidence="13">JCM 15974</strain>
    </source>
</reference>
<keyword evidence="4" id="KW-0600">Photoreceptor protein</keyword>
<keyword evidence="9" id="KW-0675">Receptor</keyword>
<dbReference type="Gene3D" id="1.10.287.130">
    <property type="match status" value="1"/>
</dbReference>
<dbReference type="InterPro" id="IPR043150">
    <property type="entry name" value="Phytochrome_PHY_sf"/>
</dbReference>
<evidence type="ECO:0000259" key="11">
    <source>
        <dbReference type="PROSITE" id="PS50109"/>
    </source>
</evidence>
<evidence type="ECO:0000256" key="1">
    <source>
        <dbReference type="ARBA" id="ARBA00000085"/>
    </source>
</evidence>
<evidence type="ECO:0000256" key="8">
    <source>
        <dbReference type="ARBA" id="ARBA00022991"/>
    </source>
</evidence>
<dbReference type="Gene3D" id="3.30.450.20">
    <property type="entry name" value="PAS domain"/>
    <property type="match status" value="1"/>
</dbReference>
<keyword evidence="6" id="KW-0808">Transferase</keyword>
<dbReference type="Gene3D" id="3.30.450.40">
    <property type="match status" value="1"/>
</dbReference>
<feature type="domain" description="Histidine kinase" evidence="11">
    <location>
        <begin position="529"/>
        <end position="738"/>
    </location>
</feature>
<dbReference type="SUPFAM" id="SSF55785">
    <property type="entry name" value="PYP-like sensor domain (PAS domain)"/>
    <property type="match status" value="1"/>
</dbReference>